<dbReference type="GO" id="GO:0006080">
    <property type="term" value="P:substituted mannan metabolic process"/>
    <property type="evidence" value="ECO:0007669"/>
    <property type="project" value="InterPro"/>
</dbReference>
<dbReference type="RefSeq" id="WP_068883791.1">
    <property type="nucleotide sequence ID" value="NZ_LNTU01000037.1"/>
</dbReference>
<dbReference type="EMBL" id="LNTU01000037">
    <property type="protein sequence ID" value="KXF75665.1"/>
    <property type="molecule type" value="Genomic_DNA"/>
</dbReference>
<keyword evidence="2 4" id="KW-0378">Hydrolase</keyword>
<dbReference type="STRING" id="1494590.ATN84_16890"/>
<dbReference type="GO" id="GO:0016985">
    <property type="term" value="F:mannan endo-1,4-beta-mannosidase activity"/>
    <property type="evidence" value="ECO:0007669"/>
    <property type="project" value="InterPro"/>
</dbReference>
<evidence type="ECO:0000256" key="5">
    <source>
        <dbReference type="SAM" id="SignalP"/>
    </source>
</evidence>
<evidence type="ECO:0000256" key="3">
    <source>
        <dbReference type="ARBA" id="ARBA00023295"/>
    </source>
</evidence>
<evidence type="ECO:0000256" key="1">
    <source>
        <dbReference type="ARBA" id="ARBA00007754"/>
    </source>
</evidence>
<feature type="signal peptide" evidence="5">
    <location>
        <begin position="1"/>
        <end position="22"/>
    </location>
</feature>
<dbReference type="Gene3D" id="3.20.20.80">
    <property type="entry name" value="Glycosidases"/>
    <property type="match status" value="1"/>
</dbReference>
<keyword evidence="8" id="KW-1185">Reference proteome</keyword>
<feature type="chain" id="PRO_5007465178" description="GH26 domain-containing protein" evidence="5">
    <location>
        <begin position="23"/>
        <end position="329"/>
    </location>
</feature>
<feature type="active site" description="Nucleophile" evidence="4">
    <location>
        <position position="258"/>
    </location>
</feature>
<organism evidence="7 8">
    <name type="scientific">Paramesorhizobium deserti</name>
    <dbReference type="NCBI Taxonomy" id="1494590"/>
    <lineage>
        <taxon>Bacteria</taxon>
        <taxon>Pseudomonadati</taxon>
        <taxon>Pseudomonadota</taxon>
        <taxon>Alphaproteobacteria</taxon>
        <taxon>Hyphomicrobiales</taxon>
        <taxon>Phyllobacteriaceae</taxon>
        <taxon>Paramesorhizobium</taxon>
    </lineage>
</organism>
<protein>
    <recommendedName>
        <fullName evidence="6">GH26 domain-containing protein</fullName>
    </recommendedName>
</protein>
<keyword evidence="3 4" id="KW-0326">Glycosidase</keyword>
<dbReference type="Proteomes" id="UP000070107">
    <property type="component" value="Unassembled WGS sequence"/>
</dbReference>
<proteinExistence type="inferred from homology"/>
<gene>
    <name evidence="7" type="ORF">ATN84_16890</name>
</gene>
<dbReference type="InterPro" id="IPR017853">
    <property type="entry name" value="GH"/>
</dbReference>
<evidence type="ECO:0000256" key="2">
    <source>
        <dbReference type="ARBA" id="ARBA00022801"/>
    </source>
</evidence>
<sequence>MRASIVVLLFAAWCLAAPGVGSAERSAGIDRMKTVSIGPTESTARPHRNAPLLLGVYDPHDRFQDSNRPRIEHVFIYWQAIDQAMLAKKMRLAREKGRILMVTVEPYTKAANWRDGGDRLFADIEQGAFDPQIAAVCGATGDFPGDLWIRWGHEMEDPTGRYPWARHDARGYIAAYRKFVDACRKMTPRARFIWSPKGERGLAAYYPGNDYVDMVGVSLWGLEKWDLDQYGRRQGFAETFSEKYRRVERFGKPIVIAELGAAGGKAYRQKWFSEISGLSAGRNPFPLLAGIVYFNDKEPYHWPQGYGSPDWRISTAALGDGQPLAASLK</sequence>
<evidence type="ECO:0000259" key="6">
    <source>
        <dbReference type="PROSITE" id="PS51764"/>
    </source>
</evidence>
<dbReference type="InterPro" id="IPR022790">
    <property type="entry name" value="GH26_dom"/>
</dbReference>
<feature type="active site" description="Proton donor" evidence="4">
    <location>
        <position position="154"/>
    </location>
</feature>
<comment type="caution">
    <text evidence="7">The sequence shown here is derived from an EMBL/GenBank/DDBJ whole genome shotgun (WGS) entry which is preliminary data.</text>
</comment>
<reference evidence="7 8" key="1">
    <citation type="submission" date="2015-11" db="EMBL/GenBank/DDBJ databases">
        <title>Draft genome sequence of Paramesorhizobium deserti A-3-E, a strain highly resistant to diverse beta-lactam antibiotics.</title>
        <authorList>
            <person name="Lv R."/>
            <person name="Yang X."/>
            <person name="Fang N."/>
            <person name="Guo J."/>
            <person name="Luo X."/>
            <person name="Peng F."/>
            <person name="Yang R."/>
            <person name="Cui Y."/>
            <person name="Fang C."/>
            <person name="Song Y."/>
        </authorList>
    </citation>
    <scope>NUCLEOTIDE SEQUENCE [LARGE SCALE GENOMIC DNA]</scope>
    <source>
        <strain evidence="7 8">A-3-E</strain>
    </source>
</reference>
<comment type="similarity">
    <text evidence="1 4">Belongs to the glycosyl hydrolase 26 family.</text>
</comment>
<dbReference type="PANTHER" id="PTHR40079:SF4">
    <property type="entry name" value="GH26 DOMAIN-CONTAINING PROTEIN-RELATED"/>
    <property type="match status" value="1"/>
</dbReference>
<dbReference type="PROSITE" id="PS51764">
    <property type="entry name" value="GH26"/>
    <property type="match status" value="1"/>
</dbReference>
<accession>A0A135HR40</accession>
<keyword evidence="5" id="KW-0732">Signal</keyword>
<feature type="domain" description="GH26" evidence="6">
    <location>
        <begin position="1"/>
        <end position="329"/>
    </location>
</feature>
<evidence type="ECO:0000313" key="7">
    <source>
        <dbReference type="EMBL" id="KXF75665.1"/>
    </source>
</evidence>
<dbReference type="OrthoDB" id="9816550at2"/>
<dbReference type="AlphaFoldDB" id="A0A135HR40"/>
<dbReference type="PANTHER" id="PTHR40079">
    <property type="entry name" value="MANNAN ENDO-1,4-BETA-MANNOSIDASE E-RELATED"/>
    <property type="match status" value="1"/>
</dbReference>
<name>A0A135HR40_9HYPH</name>
<dbReference type="SUPFAM" id="SSF51445">
    <property type="entry name" value="(Trans)glycosidases"/>
    <property type="match status" value="1"/>
</dbReference>
<evidence type="ECO:0000313" key="8">
    <source>
        <dbReference type="Proteomes" id="UP000070107"/>
    </source>
</evidence>
<evidence type="ECO:0000256" key="4">
    <source>
        <dbReference type="PROSITE-ProRule" id="PRU01100"/>
    </source>
</evidence>
<dbReference type="InterPro" id="IPR000805">
    <property type="entry name" value="Glyco_hydro_26"/>
</dbReference>